<accession>A0A699U5C3</accession>
<gene>
    <name evidence="2" type="ORF">Tci_889212</name>
</gene>
<protein>
    <submittedName>
        <fullName evidence="2">Uncharacterized protein</fullName>
    </submittedName>
</protein>
<comment type="caution">
    <text evidence="2">The sequence shown here is derived from an EMBL/GenBank/DDBJ whole genome shotgun (WGS) entry which is preliminary data.</text>
</comment>
<dbReference type="EMBL" id="BKCJ011298836">
    <property type="protein sequence ID" value="GFD17243.1"/>
    <property type="molecule type" value="Genomic_DNA"/>
</dbReference>
<feature type="region of interest" description="Disordered" evidence="1">
    <location>
        <begin position="1"/>
        <end position="87"/>
    </location>
</feature>
<sequence length="184" mass="19274">GGHQAPDARAQRRGCHSGRRRARARHGGAGRHQRRHSGGHRQAPHRPSGDGRRKPGRPGRLLPGLANRATHSPGPVPGAGREAAPGRFRRVHHPFSVRLFGRGRRGFCGLAAGAGGLPAGRAAPAARGCRRQRPGEGPAGYGRLRYSPRPSPVPGGRGGGRWPRRGHHAVRPAGAGRFGGAAHA</sequence>
<name>A0A699U5C3_TANCI</name>
<proteinExistence type="predicted"/>
<feature type="non-terminal residue" evidence="2">
    <location>
        <position position="1"/>
    </location>
</feature>
<evidence type="ECO:0000313" key="2">
    <source>
        <dbReference type="EMBL" id="GFD17243.1"/>
    </source>
</evidence>
<feature type="region of interest" description="Disordered" evidence="1">
    <location>
        <begin position="125"/>
        <end position="184"/>
    </location>
</feature>
<reference evidence="2" key="1">
    <citation type="journal article" date="2019" name="Sci. Rep.">
        <title>Draft genome of Tanacetum cinerariifolium, the natural source of mosquito coil.</title>
        <authorList>
            <person name="Yamashiro T."/>
            <person name="Shiraishi A."/>
            <person name="Satake H."/>
            <person name="Nakayama K."/>
        </authorList>
    </citation>
    <scope>NUCLEOTIDE SEQUENCE</scope>
</reference>
<organism evidence="2">
    <name type="scientific">Tanacetum cinerariifolium</name>
    <name type="common">Dalmatian daisy</name>
    <name type="synonym">Chrysanthemum cinerariifolium</name>
    <dbReference type="NCBI Taxonomy" id="118510"/>
    <lineage>
        <taxon>Eukaryota</taxon>
        <taxon>Viridiplantae</taxon>
        <taxon>Streptophyta</taxon>
        <taxon>Embryophyta</taxon>
        <taxon>Tracheophyta</taxon>
        <taxon>Spermatophyta</taxon>
        <taxon>Magnoliopsida</taxon>
        <taxon>eudicotyledons</taxon>
        <taxon>Gunneridae</taxon>
        <taxon>Pentapetalae</taxon>
        <taxon>asterids</taxon>
        <taxon>campanulids</taxon>
        <taxon>Asterales</taxon>
        <taxon>Asteraceae</taxon>
        <taxon>Asteroideae</taxon>
        <taxon>Anthemideae</taxon>
        <taxon>Anthemidinae</taxon>
        <taxon>Tanacetum</taxon>
    </lineage>
</organism>
<evidence type="ECO:0000256" key="1">
    <source>
        <dbReference type="SAM" id="MobiDB-lite"/>
    </source>
</evidence>
<dbReference type="AlphaFoldDB" id="A0A699U5C3"/>
<feature type="compositionally biased region" description="Basic residues" evidence="1">
    <location>
        <begin position="11"/>
        <end position="44"/>
    </location>
</feature>